<dbReference type="OrthoDB" id="9781621at2"/>
<dbReference type="PROSITE" id="PS51296">
    <property type="entry name" value="RIESKE"/>
    <property type="match status" value="1"/>
</dbReference>
<dbReference type="Gene3D" id="3.50.50.60">
    <property type="entry name" value="FAD/NAD(P)-binding domain"/>
    <property type="match status" value="2"/>
</dbReference>
<keyword evidence="6 10" id="KW-0560">Oxidoreductase</keyword>
<dbReference type="Gene3D" id="3.30.390.30">
    <property type="match status" value="1"/>
</dbReference>
<dbReference type="PANTHER" id="PTHR43557:SF2">
    <property type="entry name" value="RIESKE DOMAIN-CONTAINING PROTEIN-RELATED"/>
    <property type="match status" value="1"/>
</dbReference>
<dbReference type="PRINTS" id="PR00469">
    <property type="entry name" value="PNDRDTASEII"/>
</dbReference>
<evidence type="ECO:0000256" key="1">
    <source>
        <dbReference type="ARBA" id="ARBA00001974"/>
    </source>
</evidence>
<dbReference type="RefSeq" id="WP_055682076.1">
    <property type="nucleotide sequence ID" value="NZ_CXPG01000014.1"/>
</dbReference>
<dbReference type="InterPro" id="IPR017941">
    <property type="entry name" value="Rieske_2Fe-2S"/>
</dbReference>
<dbReference type="EMBL" id="CXPG01000014">
    <property type="protein sequence ID" value="CTQ32637.1"/>
    <property type="molecule type" value="Genomic_DNA"/>
</dbReference>
<evidence type="ECO:0000256" key="5">
    <source>
        <dbReference type="ARBA" id="ARBA00022827"/>
    </source>
</evidence>
<dbReference type="SUPFAM" id="SSF50022">
    <property type="entry name" value="ISP domain"/>
    <property type="match status" value="1"/>
</dbReference>
<dbReference type="Gene3D" id="2.102.10.10">
    <property type="entry name" value="Rieske [2Fe-2S] iron-sulphur domain"/>
    <property type="match status" value="1"/>
</dbReference>
<dbReference type="GO" id="GO:0004324">
    <property type="term" value="F:ferredoxin-NADP+ reductase activity"/>
    <property type="evidence" value="ECO:0007669"/>
    <property type="project" value="UniProtKB-EC"/>
</dbReference>
<dbReference type="Pfam" id="PF00355">
    <property type="entry name" value="Rieske"/>
    <property type="match status" value="1"/>
</dbReference>
<dbReference type="GO" id="GO:0005737">
    <property type="term" value="C:cytoplasm"/>
    <property type="evidence" value="ECO:0007669"/>
    <property type="project" value="TreeGrafter"/>
</dbReference>
<name>A0A0M6XPX2_9RHOB</name>
<evidence type="ECO:0000313" key="10">
    <source>
        <dbReference type="EMBL" id="CTQ32637.1"/>
    </source>
</evidence>
<dbReference type="GO" id="GO:0046872">
    <property type="term" value="F:metal ion binding"/>
    <property type="evidence" value="ECO:0007669"/>
    <property type="project" value="UniProtKB-KW"/>
</dbReference>
<keyword evidence="8" id="KW-0411">Iron-sulfur</keyword>
<evidence type="ECO:0000256" key="8">
    <source>
        <dbReference type="ARBA" id="ARBA00023014"/>
    </source>
</evidence>
<dbReference type="PANTHER" id="PTHR43557">
    <property type="entry name" value="APOPTOSIS-INDUCING FACTOR 1"/>
    <property type="match status" value="1"/>
</dbReference>
<dbReference type="SUPFAM" id="SSF55424">
    <property type="entry name" value="FAD/NAD-linked reductases, dimerisation (C-terminal) domain"/>
    <property type="match status" value="1"/>
</dbReference>
<dbReference type="GO" id="GO:0016651">
    <property type="term" value="F:oxidoreductase activity, acting on NAD(P)H"/>
    <property type="evidence" value="ECO:0007669"/>
    <property type="project" value="TreeGrafter"/>
</dbReference>
<evidence type="ECO:0000256" key="3">
    <source>
        <dbReference type="ARBA" id="ARBA00022714"/>
    </source>
</evidence>
<dbReference type="SUPFAM" id="SSF51905">
    <property type="entry name" value="FAD/NAD(P)-binding domain"/>
    <property type="match status" value="1"/>
</dbReference>
<keyword evidence="4" id="KW-0479">Metal-binding</keyword>
<accession>A0A0M6XPX2</accession>
<dbReference type="EC" id="1.18.1.2" evidence="10"/>
<dbReference type="InterPro" id="IPR036188">
    <property type="entry name" value="FAD/NAD-bd_sf"/>
</dbReference>
<dbReference type="InterPro" id="IPR050446">
    <property type="entry name" value="FAD-oxidoreductase/Apoptosis"/>
</dbReference>
<keyword evidence="7" id="KW-0408">Iron</keyword>
<protein>
    <submittedName>
        <fullName evidence="10">Ferredoxin--NAD(P)(+) reductase fdr</fullName>
        <ecNumber evidence="10">1.18.1.2</ecNumber>
    </submittedName>
</protein>
<dbReference type="AlphaFoldDB" id="A0A0M6XPX2"/>
<dbReference type="PRINTS" id="PR00368">
    <property type="entry name" value="FADPNR"/>
</dbReference>
<keyword evidence="3" id="KW-0001">2Fe-2S</keyword>
<evidence type="ECO:0000256" key="6">
    <source>
        <dbReference type="ARBA" id="ARBA00023002"/>
    </source>
</evidence>
<keyword evidence="11" id="KW-1185">Reference proteome</keyword>
<keyword evidence="2" id="KW-0285">Flavoprotein</keyword>
<sequence>MPQIDIALTDIPEGTPYQPGDAPVILIRQGEEVTALAHLCPHLGLPLKKGVVRDGRLMCAFHHACFDARTGRQAQPPGHADLRRYDVTVAEGRVTVDLDDGDPHVTPAHARQSADPRRFVIVGSGATADNCALTLREEGFEGAVEMIGPDGPPYDRTMLSKAVLVGSKSVDDLTLTGREAMADRDIVLIDGTVASVEAGQVVMSDGTRRAFDALLIAPGGVPNRPDLPGIDLEGVHTLRSAAEAEALVAAARGARKVALIGGGFIGLEGALSLAKRGLEVTVVMREEVALARILGERVGRQVMAEHEEKGVRFLTGAKVTGLAGEGRVTGVDLSGHAPVEADLVLLAVGVHPATKGLEGLPLEDDGGVRVGPDLSVPGLDGVFVGGDCAHAPTPFGAARIEHWRVARQHGIRAAHAMLGQADAAPDIPFFWTALGRQYRYLGHAKEWDDILFDGDPEEGPFLARYVKDGRVMAALTAGKDAELADLHLRMIEAGGPLPA</sequence>
<dbReference type="InterPro" id="IPR016156">
    <property type="entry name" value="FAD/NAD-linked_Rdtase_dimer_sf"/>
</dbReference>
<evidence type="ECO:0000256" key="2">
    <source>
        <dbReference type="ARBA" id="ARBA00022630"/>
    </source>
</evidence>
<comment type="cofactor">
    <cofactor evidence="1">
        <name>FAD</name>
        <dbReference type="ChEBI" id="CHEBI:57692"/>
    </cofactor>
</comment>
<feature type="domain" description="Rieske" evidence="9">
    <location>
        <begin position="3"/>
        <end position="96"/>
    </location>
</feature>
<evidence type="ECO:0000256" key="4">
    <source>
        <dbReference type="ARBA" id="ARBA00022723"/>
    </source>
</evidence>
<organism evidence="10 11">
    <name type="scientific">Jannaschia rubra</name>
    <dbReference type="NCBI Taxonomy" id="282197"/>
    <lineage>
        <taxon>Bacteria</taxon>
        <taxon>Pseudomonadati</taxon>
        <taxon>Pseudomonadota</taxon>
        <taxon>Alphaproteobacteria</taxon>
        <taxon>Rhodobacterales</taxon>
        <taxon>Roseobacteraceae</taxon>
        <taxon>Jannaschia</taxon>
    </lineage>
</organism>
<proteinExistence type="predicted"/>
<dbReference type="STRING" id="282197.SAMN04488517_101571"/>
<dbReference type="Proteomes" id="UP000048908">
    <property type="component" value="Unassembled WGS sequence"/>
</dbReference>
<dbReference type="InterPro" id="IPR036922">
    <property type="entry name" value="Rieske_2Fe-2S_sf"/>
</dbReference>
<evidence type="ECO:0000313" key="11">
    <source>
        <dbReference type="Proteomes" id="UP000048908"/>
    </source>
</evidence>
<evidence type="ECO:0000259" key="9">
    <source>
        <dbReference type="PROSITE" id="PS51296"/>
    </source>
</evidence>
<gene>
    <name evidence="10" type="primary">fdr_2</name>
    <name evidence="10" type="ORF">JAN5088_01408</name>
</gene>
<dbReference type="GO" id="GO:0051537">
    <property type="term" value="F:2 iron, 2 sulfur cluster binding"/>
    <property type="evidence" value="ECO:0007669"/>
    <property type="project" value="UniProtKB-KW"/>
</dbReference>
<evidence type="ECO:0000256" key="7">
    <source>
        <dbReference type="ARBA" id="ARBA00023004"/>
    </source>
</evidence>
<dbReference type="Pfam" id="PF07992">
    <property type="entry name" value="Pyr_redox_2"/>
    <property type="match status" value="1"/>
</dbReference>
<dbReference type="InterPro" id="IPR023753">
    <property type="entry name" value="FAD/NAD-binding_dom"/>
</dbReference>
<keyword evidence="5" id="KW-0274">FAD</keyword>
<reference evidence="10 11" key="1">
    <citation type="submission" date="2015-07" db="EMBL/GenBank/DDBJ databases">
        <authorList>
            <person name="Noorani M."/>
        </authorList>
    </citation>
    <scope>NUCLEOTIDE SEQUENCE [LARGE SCALE GENOMIC DNA]</scope>
    <source>
        <strain evidence="10 11">CECT 5088</strain>
    </source>
</reference>